<dbReference type="InterPro" id="IPR056360">
    <property type="entry name" value="Chromo_MORC2_6th"/>
</dbReference>
<keyword evidence="2" id="KW-0479">Metal-binding</keyword>
<name>A0A8J7NGR7_ATRSP</name>
<dbReference type="GO" id="GO:0046872">
    <property type="term" value="F:metal ion binding"/>
    <property type="evidence" value="ECO:0007669"/>
    <property type="project" value="UniProtKB-KW"/>
</dbReference>
<dbReference type="PANTHER" id="PTHR23337">
    <property type="entry name" value="ZINC FINGER CW-TYPE COILED-COIL DOMAIN PROTEIN 1"/>
    <property type="match status" value="1"/>
</dbReference>
<evidence type="ECO:0000256" key="1">
    <source>
        <dbReference type="ARBA" id="ARBA00004123"/>
    </source>
</evidence>
<evidence type="ECO:0000256" key="2">
    <source>
        <dbReference type="ARBA" id="ARBA00022723"/>
    </source>
</evidence>
<proteinExistence type="predicted"/>
<keyword evidence="4" id="KW-0539">Nucleus</keyword>
<comment type="caution">
    <text evidence="8">The sequence shown here is derived from an EMBL/GenBank/DDBJ whole genome shotgun (WGS) entry which is preliminary data.</text>
</comment>
<dbReference type="AlphaFoldDB" id="A0A8J7NGR7"/>
<comment type="subcellular location">
    <subcellularLocation>
        <location evidence="1">Nucleus</location>
    </subcellularLocation>
</comment>
<dbReference type="PANTHER" id="PTHR23337:SF3">
    <property type="entry name" value="MORC FAMILY CW-TYPE ZINC FINGER 2"/>
    <property type="match status" value="1"/>
</dbReference>
<feature type="compositionally biased region" description="Basic and acidic residues" evidence="6">
    <location>
        <begin position="154"/>
        <end position="163"/>
    </location>
</feature>
<feature type="coiled-coil region" evidence="5">
    <location>
        <begin position="240"/>
        <end position="281"/>
    </location>
</feature>
<keyword evidence="9" id="KW-1185">Reference proteome</keyword>
<dbReference type="GO" id="GO:0005634">
    <property type="term" value="C:nucleus"/>
    <property type="evidence" value="ECO:0007669"/>
    <property type="project" value="UniProtKB-SubCell"/>
</dbReference>
<dbReference type="EMBL" id="JAAWVO010007652">
    <property type="protein sequence ID" value="MBN3312680.1"/>
    <property type="molecule type" value="Genomic_DNA"/>
</dbReference>
<feature type="region of interest" description="Disordered" evidence="6">
    <location>
        <begin position="1"/>
        <end position="37"/>
    </location>
</feature>
<feature type="domain" description="ATPase MORC2 chromo" evidence="7">
    <location>
        <begin position="79"/>
        <end position="138"/>
    </location>
</feature>
<feature type="non-terminal residue" evidence="8">
    <location>
        <position position="382"/>
    </location>
</feature>
<dbReference type="Proteomes" id="UP000736164">
    <property type="component" value="Unassembled WGS sequence"/>
</dbReference>
<evidence type="ECO:0000256" key="3">
    <source>
        <dbReference type="ARBA" id="ARBA00023054"/>
    </source>
</evidence>
<gene>
    <name evidence="8" type="primary">Morc2_0</name>
    <name evidence="8" type="ORF">GTO95_0001307</name>
</gene>
<keyword evidence="3 5" id="KW-0175">Coiled coil</keyword>
<evidence type="ECO:0000256" key="6">
    <source>
        <dbReference type="SAM" id="MobiDB-lite"/>
    </source>
</evidence>
<evidence type="ECO:0000256" key="5">
    <source>
        <dbReference type="SAM" id="Coils"/>
    </source>
</evidence>
<organism evidence="8 9">
    <name type="scientific">Atractosteus spatula</name>
    <name type="common">Alligator gar</name>
    <name type="synonym">Lepisosteus spatula</name>
    <dbReference type="NCBI Taxonomy" id="7917"/>
    <lineage>
        <taxon>Eukaryota</taxon>
        <taxon>Metazoa</taxon>
        <taxon>Chordata</taxon>
        <taxon>Craniata</taxon>
        <taxon>Vertebrata</taxon>
        <taxon>Euteleostomi</taxon>
        <taxon>Actinopterygii</taxon>
        <taxon>Neopterygii</taxon>
        <taxon>Holostei</taxon>
        <taxon>Semionotiformes</taxon>
        <taxon>Lepisosteidae</taxon>
        <taxon>Atractosteus</taxon>
    </lineage>
</organism>
<accession>A0A8J7NGR7</accession>
<evidence type="ECO:0000259" key="7">
    <source>
        <dbReference type="Pfam" id="PF23327"/>
    </source>
</evidence>
<feature type="compositionally biased region" description="Acidic residues" evidence="6">
    <location>
        <begin position="14"/>
        <end position="23"/>
    </location>
</feature>
<evidence type="ECO:0000256" key="4">
    <source>
        <dbReference type="ARBA" id="ARBA00023242"/>
    </source>
</evidence>
<protein>
    <submittedName>
        <fullName evidence="8">MORC2 protein</fullName>
    </submittedName>
</protein>
<feature type="region of interest" description="Disordered" evidence="6">
    <location>
        <begin position="132"/>
        <end position="170"/>
    </location>
</feature>
<evidence type="ECO:0000313" key="9">
    <source>
        <dbReference type="Proteomes" id="UP000736164"/>
    </source>
</evidence>
<feature type="non-terminal residue" evidence="8">
    <location>
        <position position="1"/>
    </location>
</feature>
<sequence length="382" mass="42564">MPGSRRRTLPPAESTEEEEEEEEEKRPSSGKNRLAAAIAPQVFRAAAEPSARRAQSSVVVEITDSNEEEEEAGVDLKAAKKVEVKVNKEWFTGRVSSVQAGKQGVLWKVKFDYVPTAITPRSRWVLKGSDDVRLMRPPTPESQSPNTLEDMEKEEGAPTRMEPDTTQPTASREVIESLVVRMRMLLRYFFPPDFQIPKDDVNTMTAEELVAFPMKEYFQQYELGLQTLCNSYQSHADARARAVVEKSNSAEARLRETEEKLQKLRTNIVALLQKVQEVRAALQPGLGSHALFTRCLDTGQLGTGLAPPSLCGQCSPTHPEPESESAFANLWLSGDGGITLNGINCTKVTKTTLHSTFKDSQLKGQRRLEDAVWLWTKVAYGD</sequence>
<dbReference type="Pfam" id="PF23327">
    <property type="entry name" value="Chromo_MORC2_6th"/>
    <property type="match status" value="1"/>
</dbReference>
<reference evidence="8" key="1">
    <citation type="journal article" date="2021" name="Cell">
        <title>Tracing the genetic footprints of vertebrate landing in non-teleost ray-finned fishes.</title>
        <authorList>
            <person name="Bi X."/>
            <person name="Wang K."/>
            <person name="Yang L."/>
            <person name="Pan H."/>
            <person name="Jiang H."/>
            <person name="Wei Q."/>
            <person name="Fang M."/>
            <person name="Yu H."/>
            <person name="Zhu C."/>
            <person name="Cai Y."/>
            <person name="He Y."/>
            <person name="Gan X."/>
            <person name="Zeng H."/>
            <person name="Yu D."/>
            <person name="Zhu Y."/>
            <person name="Jiang H."/>
            <person name="Qiu Q."/>
            <person name="Yang H."/>
            <person name="Zhang Y.E."/>
            <person name="Wang W."/>
            <person name="Zhu M."/>
            <person name="He S."/>
            <person name="Zhang G."/>
        </authorList>
    </citation>
    <scope>NUCLEOTIDE SEQUENCE</scope>
    <source>
        <strain evidence="8">Allg_001</strain>
    </source>
</reference>
<evidence type="ECO:0000313" key="8">
    <source>
        <dbReference type="EMBL" id="MBN3312680.1"/>
    </source>
</evidence>